<keyword evidence="2" id="KW-0732">Signal</keyword>
<evidence type="ECO:0000256" key="1">
    <source>
        <dbReference type="SAM" id="MobiDB-lite"/>
    </source>
</evidence>
<evidence type="ECO:0000313" key="3">
    <source>
        <dbReference type="EMBL" id="MBN8231075.1"/>
    </source>
</evidence>
<comment type="caution">
    <text evidence="3">The sequence shown here is derived from an EMBL/GenBank/DDBJ whole genome shotgun (WGS) entry which is preliminary data.</text>
</comment>
<feature type="compositionally biased region" description="Polar residues" evidence="1">
    <location>
        <begin position="94"/>
        <end position="107"/>
    </location>
</feature>
<evidence type="ECO:0008006" key="5">
    <source>
        <dbReference type="Google" id="ProtNLM"/>
    </source>
</evidence>
<feature type="signal peptide" evidence="2">
    <location>
        <begin position="1"/>
        <end position="19"/>
    </location>
</feature>
<dbReference type="Proteomes" id="UP000664052">
    <property type="component" value="Unassembled WGS sequence"/>
</dbReference>
<organism evidence="3 4">
    <name type="scientific">Corallococcus macrosporus</name>
    <dbReference type="NCBI Taxonomy" id="35"/>
    <lineage>
        <taxon>Bacteria</taxon>
        <taxon>Pseudomonadati</taxon>
        <taxon>Myxococcota</taxon>
        <taxon>Myxococcia</taxon>
        <taxon>Myxococcales</taxon>
        <taxon>Cystobacterineae</taxon>
        <taxon>Myxococcaceae</taxon>
        <taxon>Corallococcus</taxon>
    </lineage>
</organism>
<dbReference type="EMBL" id="JAFIMU010000007">
    <property type="protein sequence ID" value="MBN8231075.1"/>
    <property type="molecule type" value="Genomic_DNA"/>
</dbReference>
<feature type="region of interest" description="Disordered" evidence="1">
    <location>
        <begin position="25"/>
        <end position="155"/>
    </location>
</feature>
<protein>
    <recommendedName>
        <fullName evidence="5">Lipoprotein</fullName>
    </recommendedName>
</protein>
<evidence type="ECO:0000256" key="2">
    <source>
        <dbReference type="SAM" id="SignalP"/>
    </source>
</evidence>
<name>A0ABS3DIB1_9BACT</name>
<proteinExistence type="predicted"/>
<reference evidence="3 4" key="1">
    <citation type="submission" date="2021-02" db="EMBL/GenBank/DDBJ databases">
        <title>De Novo genome assembly of isolated myxobacteria.</title>
        <authorList>
            <person name="Stevens D.C."/>
        </authorList>
    </citation>
    <scope>NUCLEOTIDE SEQUENCE [LARGE SCALE GENOMIC DNA]</scope>
    <source>
        <strain evidence="3 4">ATCC 29039</strain>
    </source>
</reference>
<dbReference type="RefSeq" id="WP_207055372.1">
    <property type="nucleotide sequence ID" value="NZ_JAFIMU010000007.1"/>
</dbReference>
<evidence type="ECO:0000313" key="4">
    <source>
        <dbReference type="Proteomes" id="UP000664052"/>
    </source>
</evidence>
<feature type="chain" id="PRO_5047056817" description="Lipoprotein" evidence="2">
    <location>
        <begin position="20"/>
        <end position="155"/>
    </location>
</feature>
<accession>A0ABS3DIB1</accession>
<gene>
    <name evidence="3" type="ORF">JYK02_26495</name>
</gene>
<keyword evidence="4" id="KW-1185">Reference proteome</keyword>
<sequence>MKGIKRVMGLGLLVGGALAAWGCNSEQASRGPQGFQDPVQLQHRSQPAPAGREAGSNLSHPSTEEGGGRPYNSDSQAALGGGTSAPNAVEGDAPNNSGRKTGGNQELGTGLAESYQGTGGSGRDAGTGMMDAGTTRDAGTGMMDAGTTRDAGTRR</sequence>